<dbReference type="GeneID" id="116666878"/>
<keyword evidence="1" id="KW-0245">EGF-like domain</keyword>
<keyword evidence="6" id="KW-1185">Reference proteome</keyword>
<feature type="transmembrane region" description="Helical" evidence="2">
    <location>
        <begin position="447"/>
        <end position="468"/>
    </location>
</feature>
<dbReference type="InterPro" id="IPR000742">
    <property type="entry name" value="EGF"/>
</dbReference>
<dbReference type="SMART" id="SM00050">
    <property type="entry name" value="DISIN"/>
    <property type="match status" value="1"/>
</dbReference>
<dbReference type="PANTHER" id="PTHR11905">
    <property type="entry name" value="ADAM A DISINTEGRIN AND METALLOPROTEASE DOMAIN"/>
    <property type="match status" value="1"/>
</dbReference>
<dbReference type="GO" id="GO:0009897">
    <property type="term" value="C:external side of plasma membrane"/>
    <property type="evidence" value="ECO:0007669"/>
    <property type="project" value="TreeGrafter"/>
</dbReference>
<proteinExistence type="predicted"/>
<gene>
    <name evidence="7" type="primary">LOC116666878</name>
</gene>
<keyword evidence="1" id="KW-1015">Disulfide bond</keyword>
<dbReference type="PANTHER" id="PTHR11905:SF140">
    <property type="entry name" value="A DISINTEGRIN AND METALLOPEPTIDASE DOMAIN 6-RELATED"/>
    <property type="match status" value="1"/>
</dbReference>
<dbReference type="SMART" id="SM00608">
    <property type="entry name" value="ACR"/>
    <property type="match status" value="1"/>
</dbReference>
<evidence type="ECO:0000313" key="7">
    <source>
        <dbReference type="RefSeq" id="XP_032346441.1"/>
    </source>
</evidence>
<comment type="caution">
    <text evidence="1">Lacks conserved residue(s) required for the propagation of feature annotation.</text>
</comment>
<dbReference type="InterPro" id="IPR036436">
    <property type="entry name" value="Disintegrin_dom_sf"/>
</dbReference>
<keyword evidence="2" id="KW-0472">Membrane</keyword>
<keyword evidence="2" id="KW-1133">Transmembrane helix</keyword>
<feature type="signal peptide" evidence="3">
    <location>
        <begin position="1"/>
        <end position="36"/>
    </location>
</feature>
<feature type="disulfide bond" evidence="1">
    <location>
        <begin position="409"/>
        <end position="418"/>
    </location>
</feature>
<feature type="domain" description="EGF-like" evidence="4">
    <location>
        <begin position="386"/>
        <end position="419"/>
    </location>
</feature>
<evidence type="ECO:0000259" key="4">
    <source>
        <dbReference type="PROSITE" id="PS50026"/>
    </source>
</evidence>
<dbReference type="KEGG" id="cfr:116666878"/>
<accession>A0A8B8TVW0</accession>
<organism evidence="6 7">
    <name type="scientific">Camelus ferus</name>
    <name type="common">Wild bactrian camel</name>
    <name type="synonym">Camelus bactrianus ferus</name>
    <dbReference type="NCBI Taxonomy" id="419612"/>
    <lineage>
        <taxon>Eukaryota</taxon>
        <taxon>Metazoa</taxon>
        <taxon>Chordata</taxon>
        <taxon>Craniata</taxon>
        <taxon>Vertebrata</taxon>
        <taxon>Euteleostomi</taxon>
        <taxon>Mammalia</taxon>
        <taxon>Eutheria</taxon>
        <taxon>Laurasiatheria</taxon>
        <taxon>Artiodactyla</taxon>
        <taxon>Tylopoda</taxon>
        <taxon>Camelidae</taxon>
        <taxon>Camelus</taxon>
    </lineage>
</organism>
<dbReference type="GO" id="GO:1990913">
    <property type="term" value="C:sperm head plasma membrane"/>
    <property type="evidence" value="ECO:0007669"/>
    <property type="project" value="TreeGrafter"/>
</dbReference>
<dbReference type="RefSeq" id="XP_032346441.1">
    <property type="nucleotide sequence ID" value="XM_032490550.1"/>
</dbReference>
<evidence type="ECO:0000256" key="1">
    <source>
        <dbReference type="PROSITE-ProRule" id="PRU00076"/>
    </source>
</evidence>
<reference evidence="7" key="1">
    <citation type="submission" date="2025-08" db="UniProtKB">
        <authorList>
            <consortium name="RefSeq"/>
        </authorList>
    </citation>
    <scope>IDENTIFICATION</scope>
    <source>
        <tissue evidence="7">Ear skin</tissue>
    </source>
</reference>
<dbReference type="InterPro" id="IPR001762">
    <property type="entry name" value="Disintegrin_dom"/>
</dbReference>
<dbReference type="Pfam" id="PF00200">
    <property type="entry name" value="Disintegrin"/>
    <property type="match status" value="1"/>
</dbReference>
<evidence type="ECO:0000313" key="6">
    <source>
        <dbReference type="Proteomes" id="UP000694856"/>
    </source>
</evidence>
<feature type="domain" description="Disintegrin" evidence="5">
    <location>
        <begin position="160"/>
        <end position="246"/>
    </location>
</feature>
<protein>
    <submittedName>
        <fullName evidence="7">LOW QUALITY PROTEIN: disintegrin and metalloproteinase domain-containing protein 29-like</fullName>
    </submittedName>
</protein>
<evidence type="ECO:0000256" key="3">
    <source>
        <dbReference type="SAM" id="SignalP"/>
    </source>
</evidence>
<sequence length="578" mass="64200">MEVSLSRGTQLAESQVTRRTALLLLGFWAMPAPVQCSQGHPSWRYISSEVVIPRKELHHGKGVQVPGWLSYSLYFGGQRHVMHMKSKNIFWPGQLLLLTQDEQGALQMDFPFIPSDCYHLGYVEGIPFSMVTVDTCYGSLEGIMKLDDLAYEIKPLSLINVRCGNSVVEGSEKCDCGSLKQCYSNKCCNTDCSLKGVPVCDKEMCYTNCTYATPGCTLRPIQNIRDLPECCPGGTYLCPQNFYLQDGTPCTEEGYCYHGNCTDRTMHCQEIFGRHAVNADDSCYTINTEATRFGHCSRRAPLMTFNPCQNADIKCGRLQCGNVTHLPRLPDHASFHQSKISQVWCWGLDTHIATGINDVGHVRNGTPCAPGTFCENNFCNASIAAITYDCNPEKCSFRGVCNNRRNCHCRVGWDPPYCADKGAGGSQDSGSPPRMMRSVKQSQQSVVYLRVVFGRIYAFIAALLLGVATNVKVIKTSTVQEVTLVKVHPAALQETFTEAPGFLSSAPDCTSWTCEWTPVHKRQNWMSANCLALDPSSNQRPGNPLPVTAATRERILQLQSMKELLPLRDMPQRTWPSS</sequence>
<keyword evidence="2" id="KW-0812">Transmembrane</keyword>
<evidence type="ECO:0000256" key="2">
    <source>
        <dbReference type="SAM" id="Phobius"/>
    </source>
</evidence>
<keyword evidence="3" id="KW-0732">Signal</keyword>
<feature type="chain" id="PRO_5034313872" evidence="3">
    <location>
        <begin position="37"/>
        <end position="578"/>
    </location>
</feature>
<dbReference type="Gene3D" id="4.10.70.10">
    <property type="entry name" value="Disintegrin domain"/>
    <property type="match status" value="1"/>
</dbReference>
<dbReference type="Pfam" id="PF08516">
    <property type="entry name" value="ADAM_CR"/>
    <property type="match status" value="1"/>
</dbReference>
<dbReference type="PROSITE" id="PS50026">
    <property type="entry name" value="EGF_3"/>
    <property type="match status" value="1"/>
</dbReference>
<dbReference type="GO" id="GO:0008584">
    <property type="term" value="P:male gonad development"/>
    <property type="evidence" value="ECO:0007669"/>
    <property type="project" value="TreeGrafter"/>
</dbReference>
<dbReference type="PROSITE" id="PS50214">
    <property type="entry name" value="DISINTEGRIN_2"/>
    <property type="match status" value="1"/>
</dbReference>
<name>A0A8B8TVW0_CAMFR</name>
<dbReference type="SUPFAM" id="SSF57552">
    <property type="entry name" value="Blood coagulation inhibitor (disintegrin)"/>
    <property type="match status" value="1"/>
</dbReference>
<dbReference type="AlphaFoldDB" id="A0A8B8TVW0"/>
<dbReference type="InterPro" id="IPR006586">
    <property type="entry name" value="ADAM_Cys-rich"/>
</dbReference>
<evidence type="ECO:0000259" key="5">
    <source>
        <dbReference type="PROSITE" id="PS50214"/>
    </source>
</evidence>
<dbReference type="Proteomes" id="UP000694856">
    <property type="component" value="Chromosome 11"/>
</dbReference>
<dbReference type="PROSITE" id="PS01186">
    <property type="entry name" value="EGF_2"/>
    <property type="match status" value="1"/>
</dbReference>